<keyword evidence="3" id="KW-1185">Reference proteome</keyword>
<dbReference type="EMBL" id="BMVP01000028">
    <property type="protein sequence ID" value="GHB85455.1"/>
    <property type="molecule type" value="Genomic_DNA"/>
</dbReference>
<feature type="region of interest" description="Disordered" evidence="1">
    <location>
        <begin position="1"/>
        <end position="25"/>
    </location>
</feature>
<name>A0ABQ3F5I5_9ACTN</name>
<reference evidence="3" key="1">
    <citation type="journal article" date="2019" name="Int. J. Syst. Evol. Microbiol.">
        <title>The Global Catalogue of Microorganisms (GCM) 10K type strain sequencing project: providing services to taxonomists for standard genome sequencing and annotation.</title>
        <authorList>
            <consortium name="The Broad Institute Genomics Platform"/>
            <consortium name="The Broad Institute Genome Sequencing Center for Infectious Disease"/>
            <person name="Wu L."/>
            <person name="Ma J."/>
        </authorList>
    </citation>
    <scope>NUCLEOTIDE SEQUENCE [LARGE SCALE GENOMIC DNA]</scope>
    <source>
        <strain evidence="3">JCM 4738</strain>
    </source>
</reference>
<evidence type="ECO:0000313" key="3">
    <source>
        <dbReference type="Proteomes" id="UP000642673"/>
    </source>
</evidence>
<evidence type="ECO:0000313" key="2">
    <source>
        <dbReference type="EMBL" id="GHB85455.1"/>
    </source>
</evidence>
<accession>A0ABQ3F5I5</accession>
<comment type="caution">
    <text evidence="2">The sequence shown here is derived from an EMBL/GenBank/DDBJ whole genome shotgun (WGS) entry which is preliminary data.</text>
</comment>
<dbReference type="Proteomes" id="UP000642673">
    <property type="component" value="Unassembled WGS sequence"/>
</dbReference>
<protein>
    <submittedName>
        <fullName evidence="2">Uncharacterized protein</fullName>
    </submittedName>
</protein>
<proteinExistence type="predicted"/>
<evidence type="ECO:0000256" key="1">
    <source>
        <dbReference type="SAM" id="MobiDB-lite"/>
    </source>
</evidence>
<gene>
    <name evidence="2" type="ORF">GCM10010347_65480</name>
</gene>
<sequence length="63" mass="6784">MTPDSEHGGGIVRGSDSFLDSDVPGEGRSWGNWCLRGNSDTISAEMINKGLIRLTCIDLVMQS</sequence>
<organism evidence="2 3">
    <name type="scientific">Streptomyces cirratus</name>
    <dbReference type="NCBI Taxonomy" id="68187"/>
    <lineage>
        <taxon>Bacteria</taxon>
        <taxon>Bacillati</taxon>
        <taxon>Actinomycetota</taxon>
        <taxon>Actinomycetes</taxon>
        <taxon>Kitasatosporales</taxon>
        <taxon>Streptomycetaceae</taxon>
        <taxon>Streptomyces</taxon>
    </lineage>
</organism>